<comment type="function">
    <text evidence="7">Acts as a ribosome collision sensor, splitting the ribosome into its 2 subunits. Detects stalled/collided 70S ribosomes which it binds and splits by an ATP-hydrolysis driven conformational change. Acts upstream of the ribosome quality control system (RQC), a ribosome-associated complex that mediates the extraction of incompletely synthesized nascent chains from stalled ribosomes and their subsequent degradation. Probably generates substrates for RQC.</text>
</comment>
<dbReference type="PANTHER" id="PTHR48466">
    <property type="entry name" value="OS10G0509000 PROTEIN-RELATED"/>
    <property type="match status" value="1"/>
</dbReference>
<dbReference type="OrthoDB" id="9808166at2"/>
<dbReference type="CDD" id="cd03280">
    <property type="entry name" value="ABC_MutS2"/>
    <property type="match status" value="1"/>
</dbReference>
<evidence type="ECO:0000256" key="1">
    <source>
        <dbReference type="ARBA" id="ARBA00022730"/>
    </source>
</evidence>
<dbReference type="InterPro" id="IPR000432">
    <property type="entry name" value="DNA_mismatch_repair_MutS_C"/>
</dbReference>
<dbReference type="SMART" id="SM00533">
    <property type="entry name" value="MUTSd"/>
    <property type="match status" value="1"/>
</dbReference>
<dbReference type="RefSeq" id="WP_110397236.1">
    <property type="nucleotide sequence ID" value="NZ_JBHUHB010000001.1"/>
</dbReference>
<dbReference type="InterPro" id="IPR005747">
    <property type="entry name" value="MutS2"/>
</dbReference>
<gene>
    <name evidence="7" type="primary">mutS2</name>
    <name evidence="7" type="synonym">rqcU</name>
    <name evidence="10" type="ORF">DFR56_12050</name>
</gene>
<dbReference type="PANTHER" id="PTHR48466:SF2">
    <property type="entry name" value="OS10G0509000 PROTEIN"/>
    <property type="match status" value="1"/>
</dbReference>
<dbReference type="PROSITE" id="PS00486">
    <property type="entry name" value="DNA_MISMATCH_REPAIR_2"/>
    <property type="match status" value="1"/>
</dbReference>
<keyword evidence="6 7" id="KW-0238">DNA-binding</keyword>
<feature type="coiled-coil region" evidence="8">
    <location>
        <begin position="229"/>
        <end position="260"/>
    </location>
</feature>
<dbReference type="InterPro" id="IPR027417">
    <property type="entry name" value="P-loop_NTPase"/>
</dbReference>
<dbReference type="GO" id="GO:0140664">
    <property type="term" value="F:ATP-dependent DNA damage sensor activity"/>
    <property type="evidence" value="ECO:0007669"/>
    <property type="project" value="InterPro"/>
</dbReference>
<dbReference type="InterPro" id="IPR036063">
    <property type="entry name" value="Smr_dom_sf"/>
</dbReference>
<evidence type="ECO:0000256" key="2">
    <source>
        <dbReference type="ARBA" id="ARBA00022741"/>
    </source>
</evidence>
<evidence type="ECO:0000256" key="6">
    <source>
        <dbReference type="ARBA" id="ARBA00023125"/>
    </source>
</evidence>
<dbReference type="GO" id="GO:0005524">
    <property type="term" value="F:ATP binding"/>
    <property type="evidence" value="ECO:0007669"/>
    <property type="project" value="UniProtKB-UniRule"/>
</dbReference>
<evidence type="ECO:0000256" key="7">
    <source>
        <dbReference type="HAMAP-Rule" id="MF_00092"/>
    </source>
</evidence>
<protein>
    <recommendedName>
        <fullName evidence="7">Endonuclease MutS2</fullName>
        <ecNumber evidence="7">3.1.-.-</ecNumber>
    </recommendedName>
    <alternativeName>
        <fullName evidence="7">Ribosome-associated protein quality control-upstream factor</fullName>
        <shortName evidence="7">RQC-upstream factor</shortName>
        <shortName evidence="7">RqcU</shortName>
        <ecNumber evidence="7">3.6.4.-</ecNumber>
    </alternativeName>
</protein>
<dbReference type="GO" id="GO:0004519">
    <property type="term" value="F:endonuclease activity"/>
    <property type="evidence" value="ECO:0007669"/>
    <property type="project" value="UniProtKB-UniRule"/>
</dbReference>
<dbReference type="HAMAP" id="MF_00092">
    <property type="entry name" value="MutS2"/>
    <property type="match status" value="1"/>
</dbReference>
<evidence type="ECO:0000256" key="3">
    <source>
        <dbReference type="ARBA" id="ARBA00022801"/>
    </source>
</evidence>
<keyword evidence="7" id="KW-0255">Endonuclease</keyword>
<sequence length="781" mass="88515">MNERTLKVLEFDKVIHLLEEEAATSVGREAASKTMPLTDINKVQVLQDETDEALQILRLNKTVPFSHLVDITESVKRSAIGSTLSTEECLQVAQTLYSGRQLKKFIEEIEEDIPLLKEIVIDISPLHHVEKEIKIKIDDQGDVVDDASAKLKSIRQSIRSYESRIRERLQHLTRTKSKMLSDTIVTIRNNRYVLPVKHEYRSAIGGIVHDQSSSGQTLFMEPKAIIELNNQLQQAIMKEKQEIEIILQKLTSLIAEHKEELIINLSVIANIDGIFARARLAVKMKAAKPTLNSNGIINMKQARHPLIRLDEVVASDVAIGDDYHAIVITGPNTGGKTVTLKTIGLCTLMAQSGLQIPAFDGCTLAVFDYVFADIGDEQSIEQNLSTFSSHMTNIVNIMEQTNERTLVLFDELGAGTDPQEGAALAMAILDEVIDREARVVATTHYPELKAYGYNRESVMNASVEFDVETLRPTYRLLMGVPGRSNAFEISDRLGLRKEIIEHAKSYVGIDSKNVENMITALENTKKEAEKELRNAHQILEESEQLRVDLHKEWESFEAERKKMYQKAEEKAEKALKKAREEAEIIVQEVRQMKDKALWKEHEWIEARKMLDEARPELLKETDKKEMQEDTKELEIGDEIKHRTLQQTGQIIEKKNNDEFVIQVGVMKITAKRKDLIFVKKKQEQKEIETRPVSRIMTAGSTVKTELDLRGQRYEDAMLQLEKYVDDALVQSYPRVTIIHGKGTGALRKGVEKFIKTHPHIKSHRFGAHNEGGSGVTIIELG</sequence>
<feature type="coiled-coil region" evidence="8">
    <location>
        <begin position="511"/>
        <end position="595"/>
    </location>
</feature>
<dbReference type="SMART" id="SM00463">
    <property type="entry name" value="SMR"/>
    <property type="match status" value="1"/>
</dbReference>
<keyword evidence="2 7" id="KW-0547">Nucleotide-binding</keyword>
<dbReference type="InterPro" id="IPR046893">
    <property type="entry name" value="MSSS"/>
</dbReference>
<dbReference type="AlphaFoldDB" id="A0A2V3VNS6"/>
<keyword evidence="11" id="KW-1185">Reference proteome</keyword>
<feature type="binding site" evidence="7">
    <location>
        <begin position="330"/>
        <end position="337"/>
    </location>
    <ligand>
        <name>ATP</name>
        <dbReference type="ChEBI" id="CHEBI:30616"/>
    </ligand>
</feature>
<dbReference type="Pfam" id="PF00488">
    <property type="entry name" value="MutS_V"/>
    <property type="match status" value="1"/>
</dbReference>
<accession>A0A2V3VNS6</accession>
<evidence type="ECO:0000256" key="5">
    <source>
        <dbReference type="ARBA" id="ARBA00022884"/>
    </source>
</evidence>
<dbReference type="GO" id="GO:0072344">
    <property type="term" value="P:rescue of stalled ribosome"/>
    <property type="evidence" value="ECO:0007669"/>
    <property type="project" value="UniProtKB-UniRule"/>
</dbReference>
<keyword evidence="7" id="KW-0540">Nuclease</keyword>
<keyword evidence="3 7" id="KW-0378">Hydrolase</keyword>
<dbReference type="PROSITE" id="PS50828">
    <property type="entry name" value="SMR"/>
    <property type="match status" value="1"/>
</dbReference>
<dbReference type="GO" id="GO:0045910">
    <property type="term" value="P:negative regulation of DNA recombination"/>
    <property type="evidence" value="ECO:0007669"/>
    <property type="project" value="InterPro"/>
</dbReference>
<evidence type="ECO:0000256" key="8">
    <source>
        <dbReference type="SAM" id="Coils"/>
    </source>
</evidence>
<evidence type="ECO:0000256" key="4">
    <source>
        <dbReference type="ARBA" id="ARBA00022840"/>
    </source>
</evidence>
<dbReference type="SUPFAM" id="SSF52540">
    <property type="entry name" value="P-loop containing nucleoside triphosphate hydrolases"/>
    <property type="match status" value="1"/>
</dbReference>
<keyword evidence="1 7" id="KW-0699">rRNA-binding</keyword>
<dbReference type="InterPro" id="IPR007696">
    <property type="entry name" value="DNA_mismatch_repair_MutS_core"/>
</dbReference>
<organism evidence="10 11">
    <name type="scientific">Pseudogracilibacillus auburnensis</name>
    <dbReference type="NCBI Taxonomy" id="1494959"/>
    <lineage>
        <taxon>Bacteria</taxon>
        <taxon>Bacillati</taxon>
        <taxon>Bacillota</taxon>
        <taxon>Bacilli</taxon>
        <taxon>Bacillales</taxon>
        <taxon>Bacillaceae</taxon>
        <taxon>Pseudogracilibacillus</taxon>
    </lineage>
</organism>
<name>A0A2V3VNS6_9BACI</name>
<feature type="domain" description="Smr" evidence="9">
    <location>
        <begin position="706"/>
        <end position="781"/>
    </location>
</feature>
<evidence type="ECO:0000259" key="9">
    <source>
        <dbReference type="PROSITE" id="PS50828"/>
    </source>
</evidence>
<dbReference type="InterPro" id="IPR036187">
    <property type="entry name" value="DNA_mismatch_repair_MutS_sf"/>
</dbReference>
<dbReference type="Pfam" id="PF01713">
    <property type="entry name" value="Smr"/>
    <property type="match status" value="1"/>
</dbReference>
<dbReference type="InterPro" id="IPR045076">
    <property type="entry name" value="MutS"/>
</dbReference>
<dbReference type="SUPFAM" id="SSF160443">
    <property type="entry name" value="SMR domain-like"/>
    <property type="match status" value="1"/>
</dbReference>
<dbReference type="FunFam" id="3.40.50.300:FF:000830">
    <property type="entry name" value="Endonuclease MutS2"/>
    <property type="match status" value="1"/>
</dbReference>
<dbReference type="EMBL" id="QJJQ01000020">
    <property type="protein sequence ID" value="PXW81675.1"/>
    <property type="molecule type" value="Genomic_DNA"/>
</dbReference>
<dbReference type="Proteomes" id="UP000247978">
    <property type="component" value="Unassembled WGS sequence"/>
</dbReference>
<keyword evidence="5 7" id="KW-0694">RNA-binding</keyword>
<dbReference type="EC" id="3.1.-.-" evidence="7"/>
<comment type="caution">
    <text evidence="10">The sequence shown here is derived from an EMBL/GenBank/DDBJ whole genome shotgun (WGS) entry which is preliminary data.</text>
</comment>
<dbReference type="EC" id="3.6.4.-" evidence="7"/>
<evidence type="ECO:0000313" key="11">
    <source>
        <dbReference type="Proteomes" id="UP000247978"/>
    </source>
</evidence>
<comment type="function">
    <text evidence="7">Endonuclease that is involved in the suppression of homologous recombination and thus may have a key role in the control of bacterial genetic diversity.</text>
</comment>
<dbReference type="SUPFAM" id="SSF48334">
    <property type="entry name" value="DNA repair protein MutS, domain III"/>
    <property type="match status" value="1"/>
</dbReference>
<dbReference type="GO" id="GO:0043023">
    <property type="term" value="F:ribosomal large subunit binding"/>
    <property type="evidence" value="ECO:0007669"/>
    <property type="project" value="UniProtKB-UniRule"/>
</dbReference>
<dbReference type="Gene3D" id="3.40.50.300">
    <property type="entry name" value="P-loop containing nucleotide triphosphate hydrolases"/>
    <property type="match status" value="1"/>
</dbReference>
<evidence type="ECO:0000313" key="10">
    <source>
        <dbReference type="EMBL" id="PXW81675.1"/>
    </source>
</evidence>
<dbReference type="Gene3D" id="3.30.1370.110">
    <property type="match status" value="1"/>
</dbReference>
<dbReference type="GO" id="GO:0019843">
    <property type="term" value="F:rRNA binding"/>
    <property type="evidence" value="ECO:0007669"/>
    <property type="project" value="UniProtKB-UniRule"/>
</dbReference>
<dbReference type="InterPro" id="IPR002625">
    <property type="entry name" value="Smr_dom"/>
</dbReference>
<dbReference type="GO" id="GO:0030983">
    <property type="term" value="F:mismatched DNA binding"/>
    <property type="evidence" value="ECO:0007669"/>
    <property type="project" value="InterPro"/>
</dbReference>
<dbReference type="GO" id="GO:0006298">
    <property type="term" value="P:mismatch repair"/>
    <property type="evidence" value="ECO:0007669"/>
    <property type="project" value="InterPro"/>
</dbReference>
<keyword evidence="4 7" id="KW-0067">ATP-binding</keyword>
<dbReference type="Pfam" id="PF20297">
    <property type="entry name" value="MSSS"/>
    <property type="match status" value="1"/>
</dbReference>
<dbReference type="NCBIfam" id="TIGR01069">
    <property type="entry name" value="mutS2"/>
    <property type="match status" value="1"/>
</dbReference>
<comment type="subunit">
    <text evidence="7">Homodimer. Binds to stalled ribosomes, contacting rRNA.</text>
</comment>
<dbReference type="PIRSF" id="PIRSF005814">
    <property type="entry name" value="MutS_YshD"/>
    <property type="match status" value="1"/>
</dbReference>
<dbReference type="SMART" id="SM00534">
    <property type="entry name" value="MUTSac"/>
    <property type="match status" value="1"/>
</dbReference>
<comment type="similarity">
    <text evidence="7">Belongs to the DNA mismatch repair MutS family. MutS2 subfamily.</text>
</comment>
<dbReference type="GO" id="GO:0016887">
    <property type="term" value="F:ATP hydrolysis activity"/>
    <property type="evidence" value="ECO:0007669"/>
    <property type="project" value="InterPro"/>
</dbReference>
<keyword evidence="8" id="KW-0175">Coiled coil</keyword>
<reference evidence="10 11" key="1">
    <citation type="submission" date="2018-05" db="EMBL/GenBank/DDBJ databases">
        <title>Genomic Encyclopedia of Type Strains, Phase IV (KMG-IV): sequencing the most valuable type-strain genomes for metagenomic binning, comparative biology and taxonomic classification.</title>
        <authorList>
            <person name="Goeker M."/>
        </authorList>
    </citation>
    <scope>NUCLEOTIDE SEQUENCE [LARGE SCALE GENOMIC DNA]</scope>
    <source>
        <strain evidence="10 11">DSM 28556</strain>
    </source>
</reference>
<proteinExistence type="inferred from homology"/>